<keyword evidence="2" id="KW-0238">DNA-binding</keyword>
<dbReference type="InterPro" id="IPR009057">
    <property type="entry name" value="Homeodomain-like_sf"/>
</dbReference>
<dbReference type="Gene3D" id="1.10.10.60">
    <property type="entry name" value="Homeodomain-like"/>
    <property type="match status" value="2"/>
</dbReference>
<dbReference type="Proteomes" id="UP000255036">
    <property type="component" value="Unassembled WGS sequence"/>
</dbReference>
<dbReference type="SUPFAM" id="SSF46689">
    <property type="entry name" value="Homeodomain-like"/>
    <property type="match status" value="2"/>
</dbReference>
<dbReference type="GO" id="GO:0003700">
    <property type="term" value="F:DNA-binding transcription factor activity"/>
    <property type="evidence" value="ECO:0007669"/>
    <property type="project" value="InterPro"/>
</dbReference>
<dbReference type="SMART" id="SM00342">
    <property type="entry name" value="HTH_ARAC"/>
    <property type="match status" value="1"/>
</dbReference>
<dbReference type="InterPro" id="IPR037923">
    <property type="entry name" value="HTH-like"/>
</dbReference>
<evidence type="ECO:0000256" key="2">
    <source>
        <dbReference type="ARBA" id="ARBA00023125"/>
    </source>
</evidence>
<feature type="domain" description="HTH araC/xylS-type" evidence="4">
    <location>
        <begin position="169"/>
        <end position="266"/>
    </location>
</feature>
<keyword evidence="6" id="KW-1185">Reference proteome</keyword>
<dbReference type="SUPFAM" id="SSF51215">
    <property type="entry name" value="Regulatory protein AraC"/>
    <property type="match status" value="1"/>
</dbReference>
<dbReference type="PANTHER" id="PTHR46796:SF2">
    <property type="entry name" value="TRANSCRIPTIONAL REGULATORY PROTEIN"/>
    <property type="match status" value="1"/>
</dbReference>
<dbReference type="Gene3D" id="2.60.120.10">
    <property type="entry name" value="Jelly Rolls"/>
    <property type="match status" value="1"/>
</dbReference>
<dbReference type="InterPro" id="IPR050204">
    <property type="entry name" value="AraC_XylS_family_regulators"/>
</dbReference>
<dbReference type="InterPro" id="IPR003313">
    <property type="entry name" value="AraC-bd"/>
</dbReference>
<evidence type="ECO:0000313" key="5">
    <source>
        <dbReference type="EMBL" id="RDU22479.1"/>
    </source>
</evidence>
<dbReference type="GO" id="GO:0043565">
    <property type="term" value="F:sequence-specific DNA binding"/>
    <property type="evidence" value="ECO:0007669"/>
    <property type="project" value="InterPro"/>
</dbReference>
<dbReference type="Pfam" id="PF12833">
    <property type="entry name" value="HTH_18"/>
    <property type="match status" value="1"/>
</dbReference>
<accession>A0A371ASF8</accession>
<comment type="caution">
    <text evidence="5">The sequence shown here is derived from an EMBL/GenBank/DDBJ whole genome shotgun (WGS) entry which is preliminary data.</text>
</comment>
<organism evidence="5 6">
    <name type="scientific">Anaerosacchariphilus polymeriproducens</name>
    <dbReference type="NCBI Taxonomy" id="1812858"/>
    <lineage>
        <taxon>Bacteria</taxon>
        <taxon>Bacillati</taxon>
        <taxon>Bacillota</taxon>
        <taxon>Clostridia</taxon>
        <taxon>Lachnospirales</taxon>
        <taxon>Lachnospiraceae</taxon>
        <taxon>Anaerosacchariphilus</taxon>
    </lineage>
</organism>
<dbReference type="InterPro" id="IPR020449">
    <property type="entry name" value="Tscrpt_reg_AraC-type_HTH"/>
</dbReference>
<dbReference type="RefSeq" id="WP_115482889.1">
    <property type="nucleotide sequence ID" value="NZ_QRCT01000049.1"/>
</dbReference>
<dbReference type="Pfam" id="PF02311">
    <property type="entry name" value="AraC_binding"/>
    <property type="match status" value="1"/>
</dbReference>
<gene>
    <name evidence="5" type="ORF">DWV06_14410</name>
</gene>
<name>A0A371ASF8_9FIRM</name>
<dbReference type="PANTHER" id="PTHR46796">
    <property type="entry name" value="HTH-TYPE TRANSCRIPTIONAL ACTIVATOR RHAS-RELATED"/>
    <property type="match status" value="1"/>
</dbReference>
<dbReference type="CDD" id="cd07001">
    <property type="entry name" value="cupin_YbfI-like_N"/>
    <property type="match status" value="1"/>
</dbReference>
<dbReference type="OrthoDB" id="183331at2"/>
<dbReference type="InterPro" id="IPR018060">
    <property type="entry name" value="HTH_AraC"/>
</dbReference>
<evidence type="ECO:0000256" key="3">
    <source>
        <dbReference type="ARBA" id="ARBA00023163"/>
    </source>
</evidence>
<protein>
    <submittedName>
        <fullName evidence="5">AraC family transcriptional regulator</fullName>
    </submittedName>
</protein>
<keyword evidence="1" id="KW-0805">Transcription regulation</keyword>
<dbReference type="EMBL" id="QRCT01000049">
    <property type="protein sequence ID" value="RDU22479.1"/>
    <property type="molecule type" value="Genomic_DNA"/>
</dbReference>
<reference evidence="5 6" key="1">
    <citation type="submission" date="2018-07" db="EMBL/GenBank/DDBJ databases">
        <title>Anaerosacharophilus polymeroproducens gen. nov. sp. nov., an anaerobic bacterium isolated from salt field.</title>
        <authorList>
            <person name="Kim W."/>
            <person name="Yang S.-H."/>
            <person name="Oh J."/>
            <person name="Lee J.-H."/>
            <person name="Kwon K.K."/>
        </authorList>
    </citation>
    <scope>NUCLEOTIDE SEQUENCE [LARGE SCALE GENOMIC DNA]</scope>
    <source>
        <strain evidence="5 6">MCWD5</strain>
    </source>
</reference>
<keyword evidence="3" id="KW-0804">Transcription</keyword>
<sequence>MEEIRKVCYDNQLKIEAYQFQGIMQKFPNHFHDYYVIGFVEHGKRSLSCKNKDYIVETGDLILFNPRDNHSCEQIDQRALDYRCLNIKEDIMFELLESFIGMRVLPNFSEAVIFHSELIAQLRDMHEMIMQKNNSFLKEELFLFLIEQIISKYAKMKPAQVNMNEKHVKKVVEYVDMHYQEPITLGDLCAAADINKYALLRAFTKIKGITPYQYLQSIRINKAKKLLEQGMLPIDAAMKTGFSDQSHFSNFFKRFIGLTPGQYRNIFKE</sequence>
<evidence type="ECO:0000256" key="1">
    <source>
        <dbReference type="ARBA" id="ARBA00023015"/>
    </source>
</evidence>
<dbReference type="PROSITE" id="PS01124">
    <property type="entry name" value="HTH_ARAC_FAMILY_2"/>
    <property type="match status" value="1"/>
</dbReference>
<evidence type="ECO:0000313" key="6">
    <source>
        <dbReference type="Proteomes" id="UP000255036"/>
    </source>
</evidence>
<dbReference type="AlphaFoldDB" id="A0A371ASF8"/>
<evidence type="ECO:0000259" key="4">
    <source>
        <dbReference type="PROSITE" id="PS01124"/>
    </source>
</evidence>
<dbReference type="PRINTS" id="PR00032">
    <property type="entry name" value="HTHARAC"/>
</dbReference>
<proteinExistence type="predicted"/>
<dbReference type="InterPro" id="IPR014710">
    <property type="entry name" value="RmlC-like_jellyroll"/>
</dbReference>